<dbReference type="PROSITE" id="PS51649">
    <property type="entry name" value="NPH3"/>
    <property type="match status" value="1"/>
</dbReference>
<evidence type="ECO:0000313" key="4">
    <source>
        <dbReference type="Proteomes" id="UP001055439"/>
    </source>
</evidence>
<reference evidence="3" key="1">
    <citation type="submission" date="2022-05" db="EMBL/GenBank/DDBJ databases">
        <title>The Musa troglodytarum L. genome provides insights into the mechanism of non-climacteric behaviour and enrichment of carotenoids.</title>
        <authorList>
            <person name="Wang J."/>
        </authorList>
    </citation>
    <scope>NUCLEOTIDE SEQUENCE</scope>
    <source>
        <tissue evidence="3">Leaf</tissue>
    </source>
</reference>
<comment type="similarity">
    <text evidence="1">Belongs to the NPH3 family.</text>
</comment>
<gene>
    <name evidence="3" type="ORF">MUK42_13487</name>
</gene>
<dbReference type="Pfam" id="PF03936">
    <property type="entry name" value="Terpene_synth_C"/>
    <property type="match status" value="1"/>
</dbReference>
<dbReference type="GO" id="GO:0010333">
    <property type="term" value="F:terpene synthase activity"/>
    <property type="evidence" value="ECO:0007669"/>
    <property type="project" value="InterPro"/>
</dbReference>
<dbReference type="Gene3D" id="1.10.600.10">
    <property type="entry name" value="Farnesyl Diphosphate Synthase"/>
    <property type="match status" value="1"/>
</dbReference>
<dbReference type="SUPFAM" id="SSF48576">
    <property type="entry name" value="Terpenoid synthases"/>
    <property type="match status" value="1"/>
</dbReference>
<feature type="domain" description="NPH3" evidence="2">
    <location>
        <begin position="1"/>
        <end position="38"/>
    </location>
</feature>
<accession>A0A9E7GIV8</accession>
<dbReference type="InterPro" id="IPR008949">
    <property type="entry name" value="Isoprenoid_synthase_dom_sf"/>
</dbReference>
<keyword evidence="4" id="KW-1185">Reference proteome</keyword>
<dbReference type="EMBL" id="CP097509">
    <property type="protein sequence ID" value="URE16261.1"/>
    <property type="molecule type" value="Genomic_DNA"/>
</dbReference>
<dbReference type="AlphaFoldDB" id="A0A9E7GIV8"/>
<protein>
    <recommendedName>
        <fullName evidence="2">NPH3 domain-containing protein</fullName>
    </recommendedName>
</protein>
<dbReference type="InterPro" id="IPR005630">
    <property type="entry name" value="Terpene_synthase_metal-bd"/>
</dbReference>
<dbReference type="GO" id="GO:0000287">
    <property type="term" value="F:magnesium ion binding"/>
    <property type="evidence" value="ECO:0007669"/>
    <property type="project" value="InterPro"/>
</dbReference>
<sequence length="38" mass="4469">MEHVASMVDSYMREYGTSMPMAYEKLQNLVENAWNDLN</sequence>
<name>A0A9E7GIV8_9LILI</name>
<dbReference type="Proteomes" id="UP001055439">
    <property type="component" value="Chromosome 7"/>
</dbReference>
<proteinExistence type="inferred from homology"/>
<dbReference type="InterPro" id="IPR027356">
    <property type="entry name" value="NPH3_dom"/>
</dbReference>
<evidence type="ECO:0000259" key="2">
    <source>
        <dbReference type="PROSITE" id="PS51649"/>
    </source>
</evidence>
<evidence type="ECO:0000256" key="1">
    <source>
        <dbReference type="PROSITE-ProRule" id="PRU00982"/>
    </source>
</evidence>
<organism evidence="3 4">
    <name type="scientific">Musa troglodytarum</name>
    <name type="common">fe'i banana</name>
    <dbReference type="NCBI Taxonomy" id="320322"/>
    <lineage>
        <taxon>Eukaryota</taxon>
        <taxon>Viridiplantae</taxon>
        <taxon>Streptophyta</taxon>
        <taxon>Embryophyta</taxon>
        <taxon>Tracheophyta</taxon>
        <taxon>Spermatophyta</taxon>
        <taxon>Magnoliopsida</taxon>
        <taxon>Liliopsida</taxon>
        <taxon>Zingiberales</taxon>
        <taxon>Musaceae</taxon>
        <taxon>Musa</taxon>
    </lineage>
</organism>
<evidence type="ECO:0000313" key="3">
    <source>
        <dbReference type="EMBL" id="URE16261.1"/>
    </source>
</evidence>